<dbReference type="InterPro" id="IPR029063">
    <property type="entry name" value="SAM-dependent_MTases_sf"/>
</dbReference>
<keyword evidence="2" id="KW-1185">Reference proteome</keyword>
<gene>
    <name evidence="1" type="ORF">DESUT3_20150</name>
</gene>
<evidence type="ECO:0000313" key="1">
    <source>
        <dbReference type="EMBL" id="BCR04946.1"/>
    </source>
</evidence>
<dbReference type="PANTHER" id="PTHR43667:SF2">
    <property type="entry name" value="FATTY ACID C-METHYL TRANSFERASE"/>
    <property type="match status" value="1"/>
</dbReference>
<organism evidence="1 2">
    <name type="scientific">Desulfuromonas versatilis</name>
    <dbReference type="NCBI Taxonomy" id="2802975"/>
    <lineage>
        <taxon>Bacteria</taxon>
        <taxon>Pseudomonadati</taxon>
        <taxon>Thermodesulfobacteriota</taxon>
        <taxon>Desulfuromonadia</taxon>
        <taxon>Desulfuromonadales</taxon>
        <taxon>Desulfuromonadaceae</taxon>
        <taxon>Desulfuromonas</taxon>
    </lineage>
</organism>
<dbReference type="Proteomes" id="UP001319827">
    <property type="component" value="Chromosome"/>
</dbReference>
<dbReference type="PANTHER" id="PTHR43667">
    <property type="entry name" value="CYCLOPROPANE-FATTY-ACYL-PHOSPHOLIPID SYNTHASE"/>
    <property type="match status" value="1"/>
</dbReference>
<reference evidence="1 2" key="1">
    <citation type="journal article" date="2016" name="C (Basel)">
        <title>Selective Growth of and Electricity Production by Marine Exoelectrogenic Bacteria in Self-Aggregated Hydrogel of Microbially Reduced Graphene Oxide.</title>
        <authorList>
            <person name="Yoshida N."/>
            <person name="Goto Y."/>
            <person name="Miyata Y."/>
        </authorList>
    </citation>
    <scope>NUCLEOTIDE SEQUENCE [LARGE SCALE GENOMIC DNA]</scope>
    <source>
        <strain evidence="1 2">NIT-T3</strain>
    </source>
</reference>
<evidence type="ECO:0008006" key="3">
    <source>
        <dbReference type="Google" id="ProtNLM"/>
    </source>
</evidence>
<dbReference type="SUPFAM" id="SSF53335">
    <property type="entry name" value="S-adenosyl-L-methionine-dependent methyltransferases"/>
    <property type="match status" value="1"/>
</dbReference>
<protein>
    <recommendedName>
        <fullName evidence="3">Cyclopropane-fatty-acyl-phospholipid synthase</fullName>
    </recommendedName>
</protein>
<dbReference type="RefSeq" id="WP_221252383.1">
    <property type="nucleotide sequence ID" value="NZ_AP024355.1"/>
</dbReference>
<dbReference type="InterPro" id="IPR050723">
    <property type="entry name" value="CFA/CMAS"/>
</dbReference>
<dbReference type="InterPro" id="IPR010775">
    <property type="entry name" value="DUF1365"/>
</dbReference>
<dbReference type="Pfam" id="PF07103">
    <property type="entry name" value="DUF1365"/>
    <property type="match status" value="1"/>
</dbReference>
<name>A0ABM8HV46_9BACT</name>
<dbReference type="EMBL" id="AP024355">
    <property type="protein sequence ID" value="BCR04946.1"/>
    <property type="molecule type" value="Genomic_DNA"/>
</dbReference>
<accession>A0ABM8HV46</accession>
<dbReference type="Gene3D" id="3.40.50.150">
    <property type="entry name" value="Vaccinia Virus protein VP39"/>
    <property type="match status" value="1"/>
</dbReference>
<reference evidence="1 2" key="2">
    <citation type="journal article" date="2021" name="Int. J. Syst. Evol. Microbiol.">
        <title>Isolation and Polyphasic Characterization of Desulfuromonas versatilis sp. Nov., an Electrogenic Bacteria Capable of Versatile Metabolism Isolated from a Graphene Oxide-Reducing Enrichment Culture.</title>
        <authorList>
            <person name="Xie L."/>
            <person name="Yoshida N."/>
            <person name="Ishii S."/>
            <person name="Meng L."/>
        </authorList>
    </citation>
    <scope>NUCLEOTIDE SEQUENCE [LARGE SCALE GENOMIC DNA]</scope>
    <source>
        <strain evidence="1 2">NIT-T3</strain>
    </source>
</reference>
<dbReference type="CDD" id="cd02440">
    <property type="entry name" value="AdoMet_MTases"/>
    <property type="match status" value="1"/>
</dbReference>
<proteinExistence type="predicted"/>
<sequence>MKSLIYQGEVSHSRMSPVQHSFRYPVYFYAFDLDELSELERHTPLFGYNRLRPVAIHDRDYLQPGEAPLREKIGTVLREAGFACAPRRVVLVTAARYFNYVFNPISFFYCYGDAGQLLCVLAQVSNTFGEMHLYLLDSSQSDPAKSGLEFFTEKQFHVSPFFPREGTYRFELTEPGERLDNSIHYHRQKQLSLVARIQGRARPLTSGNLLRTIVSHPFSAALTMPRILCQAARLYWQRRLPVYTKPVPDHAMTIRPVPPAPLDRIGQRVCFKFFSRLPQGELHLSLPDGSRHSFGRPGENPLLHLAVREYRFFRRALFSGDIGFGEAYADGDWASDDLPGLLTLLAANEAVMDDRSLVTTAFGRWINYLRHLLRVNTLRGSSRNIREHYDLSNEFFATFLDPTLTYSSALFRDNADSLEQAQLQKLRTIIEKAGLGSEDHVLEIGCGWGSFAIEAVRRTGCRVTGITLSREQLGLARQRVREAGLEERIDLQLRDYRQVEGRYSKIVSIEMLEAVGHAGLKCFFAACDRALVPGGKAVIQVITIPDRKYDAYRFSSDWIRKHIFPGGHIPSLGALAGSMAAGSQLNLASLEHYGLDYARTLDGWRRNLLARREQVLGLGYDEAFLRKWDYYFAYCRAGFAARIIDLAQLVLYKPERG</sequence>
<dbReference type="Pfam" id="PF02353">
    <property type="entry name" value="CMAS"/>
    <property type="match status" value="1"/>
</dbReference>
<evidence type="ECO:0000313" key="2">
    <source>
        <dbReference type="Proteomes" id="UP001319827"/>
    </source>
</evidence>